<feature type="compositionally biased region" description="Basic and acidic residues" evidence="1">
    <location>
        <begin position="1"/>
        <end position="21"/>
    </location>
</feature>
<gene>
    <name evidence="3" type="ORF">DSPE1174_LOCUS16699</name>
</gene>
<sequence>MTSMKDRAAAEALERENESRRNARMAHKKAKEASLGTEPTKAQTSILIGLRLPKSGKRLRRRFLPTDLVSKVFDWLDADGSLDETLSVSMDGLLSLDSLTLVGTNMKLTLPLHGGESLEECGLLIGSSSLLTAEVAGETEAE</sequence>
<dbReference type="InterPro" id="IPR001012">
    <property type="entry name" value="UBX_dom"/>
</dbReference>
<accession>A0A7S2G5A6</accession>
<dbReference type="SUPFAM" id="SSF54236">
    <property type="entry name" value="Ubiquitin-like"/>
    <property type="match status" value="1"/>
</dbReference>
<dbReference type="EMBL" id="HBGS01032530">
    <property type="protein sequence ID" value="CAD9433718.1"/>
    <property type="molecule type" value="Transcribed_RNA"/>
</dbReference>
<dbReference type="AlphaFoldDB" id="A0A7S2G5A6"/>
<name>A0A7S2G5A6_9STRA</name>
<reference evidence="3" key="1">
    <citation type="submission" date="2021-01" db="EMBL/GenBank/DDBJ databases">
        <authorList>
            <person name="Corre E."/>
            <person name="Pelletier E."/>
            <person name="Niang G."/>
            <person name="Scheremetjew M."/>
            <person name="Finn R."/>
            <person name="Kale V."/>
            <person name="Holt S."/>
            <person name="Cochrane G."/>
            <person name="Meng A."/>
            <person name="Brown T."/>
            <person name="Cohen L."/>
        </authorList>
    </citation>
    <scope>NUCLEOTIDE SEQUENCE</scope>
    <source>
        <strain evidence="3">CCMP1381</strain>
    </source>
</reference>
<proteinExistence type="predicted"/>
<dbReference type="Gene3D" id="3.10.20.90">
    <property type="entry name" value="Phosphatidylinositol 3-kinase Catalytic Subunit, Chain A, domain 1"/>
    <property type="match status" value="1"/>
</dbReference>
<dbReference type="Pfam" id="PF00789">
    <property type="entry name" value="UBX"/>
    <property type="match status" value="1"/>
</dbReference>
<evidence type="ECO:0000256" key="1">
    <source>
        <dbReference type="SAM" id="MobiDB-lite"/>
    </source>
</evidence>
<evidence type="ECO:0000259" key="2">
    <source>
        <dbReference type="Pfam" id="PF00789"/>
    </source>
</evidence>
<feature type="domain" description="UBX" evidence="2">
    <location>
        <begin position="41"/>
        <end position="83"/>
    </location>
</feature>
<dbReference type="InterPro" id="IPR029071">
    <property type="entry name" value="Ubiquitin-like_domsf"/>
</dbReference>
<feature type="region of interest" description="Disordered" evidence="1">
    <location>
        <begin position="1"/>
        <end position="41"/>
    </location>
</feature>
<evidence type="ECO:0000313" key="3">
    <source>
        <dbReference type="EMBL" id="CAD9433718.1"/>
    </source>
</evidence>
<protein>
    <recommendedName>
        <fullName evidence="2">UBX domain-containing protein</fullName>
    </recommendedName>
</protein>
<organism evidence="3">
    <name type="scientific">Octactis speculum</name>
    <dbReference type="NCBI Taxonomy" id="3111310"/>
    <lineage>
        <taxon>Eukaryota</taxon>
        <taxon>Sar</taxon>
        <taxon>Stramenopiles</taxon>
        <taxon>Ochrophyta</taxon>
        <taxon>Dictyochophyceae</taxon>
        <taxon>Dictyochales</taxon>
        <taxon>Dictyochaceae</taxon>
        <taxon>Octactis</taxon>
    </lineage>
</organism>